<dbReference type="Proteomes" id="UP001321582">
    <property type="component" value="Chromosome"/>
</dbReference>
<evidence type="ECO:0000256" key="6">
    <source>
        <dbReference type="RuleBase" id="RU000667"/>
    </source>
</evidence>
<keyword evidence="2 5" id="KW-0689">Ribosomal protein</keyword>
<dbReference type="InterPro" id="IPR001911">
    <property type="entry name" value="Ribosomal_bS21"/>
</dbReference>
<dbReference type="PANTHER" id="PTHR21109:SF0">
    <property type="entry name" value="SMALL RIBOSOMAL SUBUNIT PROTEIN BS21M"/>
    <property type="match status" value="1"/>
</dbReference>
<organism evidence="7 8">
    <name type="scientific">Haliovirga abyssi</name>
    <dbReference type="NCBI Taxonomy" id="2996794"/>
    <lineage>
        <taxon>Bacteria</taxon>
        <taxon>Fusobacteriati</taxon>
        <taxon>Fusobacteriota</taxon>
        <taxon>Fusobacteriia</taxon>
        <taxon>Fusobacteriales</taxon>
        <taxon>Haliovirgaceae</taxon>
        <taxon>Haliovirga</taxon>
    </lineage>
</organism>
<name>A0AAU9DYF3_9FUSO</name>
<reference evidence="7 8" key="1">
    <citation type="submission" date="2022-11" db="EMBL/GenBank/DDBJ databases">
        <title>Haliovirga abyssi gen. nov., sp. nov., a mesophilic fermentative bacterium isolated from the Iheya North hydrothermal field and the proposal of Haliovirgaceae fam. nov.</title>
        <authorList>
            <person name="Miyazaki U."/>
            <person name="Tame A."/>
            <person name="Miyazaki J."/>
            <person name="Takai K."/>
            <person name="Sawayama S."/>
            <person name="Kitajima M."/>
            <person name="Okamoto A."/>
            <person name="Nakagawa S."/>
        </authorList>
    </citation>
    <scope>NUCLEOTIDE SEQUENCE [LARGE SCALE GENOMIC DNA]</scope>
    <source>
        <strain evidence="7 8">IC12</strain>
    </source>
</reference>
<evidence type="ECO:0000313" key="8">
    <source>
        <dbReference type="Proteomes" id="UP001321582"/>
    </source>
</evidence>
<accession>A0AAU9DYF3</accession>
<evidence type="ECO:0000256" key="4">
    <source>
        <dbReference type="ARBA" id="ARBA00035135"/>
    </source>
</evidence>
<protein>
    <recommendedName>
        <fullName evidence="4 5">Small ribosomal subunit protein bS21</fullName>
    </recommendedName>
</protein>
<dbReference type="InterPro" id="IPR038380">
    <property type="entry name" value="Ribosomal_bS21_sf"/>
</dbReference>
<dbReference type="PANTHER" id="PTHR21109">
    <property type="entry name" value="MITOCHONDRIAL 28S RIBOSOMAL PROTEIN S21"/>
    <property type="match status" value="1"/>
</dbReference>
<evidence type="ECO:0000256" key="1">
    <source>
        <dbReference type="ARBA" id="ARBA00006640"/>
    </source>
</evidence>
<dbReference type="GO" id="GO:0006412">
    <property type="term" value="P:translation"/>
    <property type="evidence" value="ECO:0007669"/>
    <property type="project" value="UniProtKB-UniRule"/>
</dbReference>
<proteinExistence type="inferred from homology"/>
<dbReference type="Gene3D" id="1.20.5.1150">
    <property type="entry name" value="Ribosomal protein S8"/>
    <property type="match status" value="1"/>
</dbReference>
<dbReference type="GO" id="GO:1990904">
    <property type="term" value="C:ribonucleoprotein complex"/>
    <property type="evidence" value="ECO:0007669"/>
    <property type="project" value="UniProtKB-KW"/>
</dbReference>
<comment type="similarity">
    <text evidence="1 5 6">Belongs to the bacterial ribosomal protein bS21 family.</text>
</comment>
<evidence type="ECO:0000256" key="2">
    <source>
        <dbReference type="ARBA" id="ARBA00022980"/>
    </source>
</evidence>
<keyword evidence="8" id="KW-1185">Reference proteome</keyword>
<dbReference type="GO" id="GO:0003735">
    <property type="term" value="F:structural constituent of ribosome"/>
    <property type="evidence" value="ECO:0007669"/>
    <property type="project" value="InterPro"/>
</dbReference>
<dbReference type="EMBL" id="AP027059">
    <property type="protein sequence ID" value="BDU50465.1"/>
    <property type="molecule type" value="Genomic_DNA"/>
</dbReference>
<gene>
    <name evidence="5 7" type="primary">rpsU</name>
    <name evidence="7" type="ORF">HLVA_10340</name>
</gene>
<dbReference type="NCBIfam" id="TIGR00030">
    <property type="entry name" value="S21p"/>
    <property type="match status" value="1"/>
</dbReference>
<keyword evidence="3 5" id="KW-0687">Ribonucleoprotein</keyword>
<dbReference type="HAMAP" id="MF_00358">
    <property type="entry name" value="Ribosomal_bS21"/>
    <property type="match status" value="1"/>
</dbReference>
<dbReference type="RefSeq" id="WP_307905394.1">
    <property type="nucleotide sequence ID" value="NZ_AP027059.1"/>
</dbReference>
<dbReference type="PRINTS" id="PR00976">
    <property type="entry name" value="RIBOSOMALS21"/>
</dbReference>
<dbReference type="GO" id="GO:0005840">
    <property type="term" value="C:ribosome"/>
    <property type="evidence" value="ECO:0007669"/>
    <property type="project" value="UniProtKB-KW"/>
</dbReference>
<dbReference type="AlphaFoldDB" id="A0AAU9DYF3"/>
<evidence type="ECO:0000313" key="7">
    <source>
        <dbReference type="EMBL" id="BDU50465.1"/>
    </source>
</evidence>
<evidence type="ECO:0000256" key="3">
    <source>
        <dbReference type="ARBA" id="ARBA00023274"/>
    </source>
</evidence>
<dbReference type="KEGG" id="haby:HLVA_10340"/>
<evidence type="ECO:0000256" key="5">
    <source>
        <dbReference type="HAMAP-Rule" id="MF_00358"/>
    </source>
</evidence>
<sequence length="53" mass="6345">MSTGIKVRNNESIDSALKRFRRAVQDEGILRDIKKHEFYEKPSERKKKLKNQK</sequence>
<dbReference type="Pfam" id="PF01165">
    <property type="entry name" value="Ribosomal_S21"/>
    <property type="match status" value="1"/>
</dbReference>